<protein>
    <submittedName>
        <fullName evidence="1">Uncharacterized protein</fullName>
    </submittedName>
</protein>
<proteinExistence type="predicted"/>
<evidence type="ECO:0000313" key="2">
    <source>
        <dbReference type="Proteomes" id="UP000790580"/>
    </source>
</evidence>
<dbReference type="RefSeq" id="WP_088073837.1">
    <property type="nucleotide sequence ID" value="NZ_JAHQCR010000087.1"/>
</dbReference>
<reference evidence="1 2" key="1">
    <citation type="submission" date="2021-06" db="EMBL/GenBank/DDBJ databases">
        <title>Bacillus sp. RD4P76, an endophyte from a halophyte.</title>
        <authorList>
            <person name="Sun J.-Q."/>
        </authorList>
    </citation>
    <scope>NUCLEOTIDE SEQUENCE [LARGE SCALE GENOMIC DNA]</scope>
    <source>
        <strain evidence="1 2">JCM 17098</strain>
    </source>
</reference>
<gene>
    <name evidence="1" type="ORF">KS407_20675</name>
</gene>
<organism evidence="1 2">
    <name type="scientific">Evansella alkalicola</name>
    <dbReference type="NCBI Taxonomy" id="745819"/>
    <lineage>
        <taxon>Bacteria</taxon>
        <taxon>Bacillati</taxon>
        <taxon>Bacillota</taxon>
        <taxon>Bacilli</taxon>
        <taxon>Bacillales</taxon>
        <taxon>Bacillaceae</taxon>
        <taxon>Evansella</taxon>
    </lineage>
</organism>
<keyword evidence="2" id="KW-1185">Reference proteome</keyword>
<dbReference type="EMBL" id="JAHQCR010000087">
    <property type="protein sequence ID" value="MBU9723838.1"/>
    <property type="molecule type" value="Genomic_DNA"/>
</dbReference>
<accession>A0ABS6JZ32</accession>
<evidence type="ECO:0000313" key="1">
    <source>
        <dbReference type="EMBL" id="MBU9723838.1"/>
    </source>
</evidence>
<dbReference type="Proteomes" id="UP000790580">
    <property type="component" value="Unassembled WGS sequence"/>
</dbReference>
<name>A0ABS6JZ32_9BACI</name>
<comment type="caution">
    <text evidence="1">The sequence shown here is derived from an EMBL/GenBank/DDBJ whole genome shotgun (WGS) entry which is preliminary data.</text>
</comment>
<sequence>MLLSFEKISELLSSYGLNSRTDSYDRIEFFFRDRQTDTGKRNVVTQVKSLQNGEVNGYVFVKMLREYDGKTTKMGHVSLKTMTESELRALLEKVLPHYRFPTKKLS</sequence>